<dbReference type="PANTHER" id="PTHR28650:SF1">
    <property type="entry name" value="PHOSPHATIDYLINOSITOL-GLYCAN BIOSYNTHESIS CLASS X PROTEIN"/>
    <property type="match status" value="1"/>
</dbReference>
<keyword evidence="5 10" id="KW-0812">Transmembrane</keyword>
<name>A0A261XYD8_9FUNG</name>
<evidence type="ECO:0000256" key="9">
    <source>
        <dbReference type="ARBA" id="ARBA00023180"/>
    </source>
</evidence>
<reference evidence="11 12" key="1">
    <citation type="journal article" date="2017" name="Mycologia">
        <title>Bifiguratus adelaidae, gen. et sp. nov., a new member of Mucoromycotina in endophytic and soil-dwelling habitats.</title>
        <authorList>
            <person name="Torres-Cruz T.J."/>
            <person name="Billingsley Tobias T.L."/>
            <person name="Almatruk M."/>
            <person name="Hesse C."/>
            <person name="Kuske C.R."/>
            <person name="Desiro A."/>
            <person name="Benucci G.M."/>
            <person name="Bonito G."/>
            <person name="Stajich J.E."/>
            <person name="Dunlap C."/>
            <person name="Arnold A.E."/>
            <person name="Porras-Alfaro A."/>
        </authorList>
    </citation>
    <scope>NUCLEOTIDE SEQUENCE [LARGE SCALE GENOMIC DNA]</scope>
    <source>
        <strain evidence="11 12">AZ0501</strain>
    </source>
</reference>
<evidence type="ECO:0000256" key="2">
    <source>
        <dbReference type="ARBA" id="ARBA00004687"/>
    </source>
</evidence>
<dbReference type="PANTHER" id="PTHR28650">
    <property type="entry name" value="PHOSPHATIDYLINOSITOL-GLYCAN BIOSYNTHESIS CLASS X PROTEIN"/>
    <property type="match status" value="1"/>
</dbReference>
<keyword evidence="9" id="KW-0325">Glycoprotein</keyword>
<dbReference type="Proteomes" id="UP000242875">
    <property type="component" value="Unassembled WGS sequence"/>
</dbReference>
<dbReference type="SMART" id="SM00780">
    <property type="entry name" value="PIG-X"/>
    <property type="match status" value="1"/>
</dbReference>
<evidence type="ECO:0000256" key="3">
    <source>
        <dbReference type="ARBA" id="ARBA00010345"/>
    </source>
</evidence>
<feature type="transmembrane region" description="Helical" evidence="10">
    <location>
        <begin position="198"/>
        <end position="221"/>
    </location>
</feature>
<proteinExistence type="inferred from homology"/>
<comment type="caution">
    <text evidence="11">The sequence shown here is derived from an EMBL/GenBank/DDBJ whole genome shotgun (WGS) entry which is preliminary data.</text>
</comment>
<comment type="function">
    <text evidence="10">Required for proper folding and/or the stability of a subset of proteins in the endoplasmic reticulum. Component of glycosylphosphatidylinositol-mannosyltransferase 1 which transfers the first of the 4 mannoses in the GPI-anchor precursors during GPI-anchor biosynthesis. Probably acts by stabilizing the mannosyltransferase GPI14.</text>
</comment>
<dbReference type="UniPathway" id="UPA00196"/>
<gene>
    <name evidence="11" type="ORF">BZG36_03519</name>
</gene>
<evidence type="ECO:0000313" key="12">
    <source>
        <dbReference type="Proteomes" id="UP000242875"/>
    </source>
</evidence>
<evidence type="ECO:0000256" key="6">
    <source>
        <dbReference type="ARBA" id="ARBA00022824"/>
    </source>
</evidence>
<dbReference type="AlphaFoldDB" id="A0A261XYD8"/>
<evidence type="ECO:0000256" key="1">
    <source>
        <dbReference type="ARBA" id="ARBA00004389"/>
    </source>
</evidence>
<comment type="similarity">
    <text evidence="3 10">Belongs to the PIGX family.</text>
</comment>
<keyword evidence="12" id="KW-1185">Reference proteome</keyword>
<dbReference type="GO" id="GO:0005789">
    <property type="term" value="C:endoplasmic reticulum membrane"/>
    <property type="evidence" value="ECO:0007669"/>
    <property type="project" value="UniProtKB-SubCell"/>
</dbReference>
<keyword evidence="7 10" id="KW-1133">Transmembrane helix</keyword>
<comment type="subcellular location">
    <subcellularLocation>
        <location evidence="1 10">Endoplasmic reticulum membrane</location>
        <topology evidence="1 10">Single-pass membrane protein</topology>
    </subcellularLocation>
</comment>
<keyword evidence="4 10" id="KW-0337">GPI-anchor biosynthesis</keyword>
<dbReference type="GO" id="GO:0006506">
    <property type="term" value="P:GPI anchor biosynthetic process"/>
    <property type="evidence" value="ECO:0007669"/>
    <property type="project" value="UniProtKB-UniPathway"/>
</dbReference>
<keyword evidence="8 10" id="KW-0472">Membrane</keyword>
<dbReference type="InterPro" id="IPR013233">
    <property type="entry name" value="PIG-X/PBN1"/>
</dbReference>
<evidence type="ECO:0000256" key="5">
    <source>
        <dbReference type="ARBA" id="ARBA00022692"/>
    </source>
</evidence>
<dbReference type="OrthoDB" id="5546453at2759"/>
<organism evidence="11 12">
    <name type="scientific">Bifiguratus adelaidae</name>
    <dbReference type="NCBI Taxonomy" id="1938954"/>
    <lineage>
        <taxon>Eukaryota</taxon>
        <taxon>Fungi</taxon>
        <taxon>Fungi incertae sedis</taxon>
        <taxon>Mucoromycota</taxon>
        <taxon>Mucoromycotina</taxon>
        <taxon>Endogonomycetes</taxon>
        <taxon>Endogonales</taxon>
        <taxon>Endogonales incertae sedis</taxon>
        <taxon>Bifiguratus</taxon>
    </lineage>
</organism>
<evidence type="ECO:0000256" key="10">
    <source>
        <dbReference type="RuleBase" id="RU366056"/>
    </source>
</evidence>
<sequence>MSTIETTLASADSLHPHLKVAFTLAPEDLTIAQSSTCVLDTIFTLPPDVFVDRYQVKDIRHTLGNAVLVYGESNLELPVSSIGPEGSIVIVRKRSDTVYPDEQVHIDLPIHVRYQPPTTESDRYHVDVHLPPVYMGWTCLSTRLDSVRSLNDIPLPFNLHPLVPSSHIATQFHPIKAQAQDALSLRVPVGRMAEVQQVGTWTVVTVLAGVIWLLSATVRAVRKRSRRDAKGKRKRSD</sequence>
<keyword evidence="6 10" id="KW-0256">Endoplasmic reticulum</keyword>
<protein>
    <recommendedName>
        <fullName evidence="10">Protein PBN1</fullName>
    </recommendedName>
</protein>
<dbReference type="InterPro" id="IPR040039">
    <property type="entry name" value="PIGX"/>
</dbReference>
<comment type="pathway">
    <text evidence="2 10">Glycolipid biosynthesis; glycosylphosphatidylinositol-anchor biosynthesis.</text>
</comment>
<evidence type="ECO:0000256" key="7">
    <source>
        <dbReference type="ARBA" id="ARBA00022989"/>
    </source>
</evidence>
<accession>A0A261XYD8</accession>
<evidence type="ECO:0000313" key="11">
    <source>
        <dbReference type="EMBL" id="OZJ03254.1"/>
    </source>
</evidence>
<evidence type="ECO:0000256" key="4">
    <source>
        <dbReference type="ARBA" id="ARBA00022502"/>
    </source>
</evidence>
<dbReference type="Pfam" id="PF08320">
    <property type="entry name" value="PIG-X"/>
    <property type="match status" value="1"/>
</dbReference>
<dbReference type="EMBL" id="MVBO01000095">
    <property type="protein sequence ID" value="OZJ03254.1"/>
    <property type="molecule type" value="Genomic_DNA"/>
</dbReference>
<evidence type="ECO:0000256" key="8">
    <source>
        <dbReference type="ARBA" id="ARBA00023136"/>
    </source>
</evidence>